<accession>A0A0F9JCY3</accession>
<comment type="caution">
    <text evidence="1">The sequence shown here is derived from an EMBL/GenBank/DDBJ whole genome shotgun (WGS) entry which is preliminary data.</text>
</comment>
<reference evidence="1" key="1">
    <citation type="journal article" date="2015" name="Nature">
        <title>Complex archaea that bridge the gap between prokaryotes and eukaryotes.</title>
        <authorList>
            <person name="Spang A."/>
            <person name="Saw J.H."/>
            <person name="Jorgensen S.L."/>
            <person name="Zaremba-Niedzwiedzka K."/>
            <person name="Martijn J."/>
            <person name="Lind A.E."/>
            <person name="van Eijk R."/>
            <person name="Schleper C."/>
            <person name="Guy L."/>
            <person name="Ettema T.J."/>
        </authorList>
    </citation>
    <scope>NUCLEOTIDE SEQUENCE</scope>
</reference>
<dbReference type="EMBL" id="LAZR01016622">
    <property type="protein sequence ID" value="KKM03711.1"/>
    <property type="molecule type" value="Genomic_DNA"/>
</dbReference>
<organism evidence="1">
    <name type="scientific">marine sediment metagenome</name>
    <dbReference type="NCBI Taxonomy" id="412755"/>
    <lineage>
        <taxon>unclassified sequences</taxon>
        <taxon>metagenomes</taxon>
        <taxon>ecological metagenomes</taxon>
    </lineage>
</organism>
<evidence type="ECO:0000313" key="1">
    <source>
        <dbReference type="EMBL" id="KKM03711.1"/>
    </source>
</evidence>
<sequence>MKLDIEVRTLVEYQAVNRMAKMSTPALNRAIKSGKVSFMAGVLGSRSRILIKRARMLHEDLKTMGYREVYEG</sequence>
<dbReference type="AlphaFoldDB" id="A0A0F9JCY3"/>
<gene>
    <name evidence="1" type="ORF">LCGC14_1771670</name>
</gene>
<protein>
    <submittedName>
        <fullName evidence="1">Uncharacterized protein</fullName>
    </submittedName>
</protein>
<name>A0A0F9JCY3_9ZZZZ</name>
<proteinExistence type="predicted"/>